<accession>A0ABV5XUT2</accession>
<dbReference type="RefSeq" id="WP_234748774.1">
    <property type="nucleotide sequence ID" value="NZ_BAAAWN010000001.1"/>
</dbReference>
<gene>
    <name evidence="3" type="ORF">ACFFP1_02895</name>
</gene>
<organism evidence="3 4">
    <name type="scientific">Arthrobacter ramosus</name>
    <dbReference type="NCBI Taxonomy" id="1672"/>
    <lineage>
        <taxon>Bacteria</taxon>
        <taxon>Bacillati</taxon>
        <taxon>Actinomycetota</taxon>
        <taxon>Actinomycetes</taxon>
        <taxon>Micrococcales</taxon>
        <taxon>Micrococcaceae</taxon>
        <taxon>Arthrobacter</taxon>
    </lineage>
</organism>
<keyword evidence="4" id="KW-1185">Reference proteome</keyword>
<keyword evidence="2" id="KW-1133">Transmembrane helix</keyword>
<proteinExistence type="predicted"/>
<feature type="compositionally biased region" description="Pro residues" evidence="1">
    <location>
        <begin position="1"/>
        <end position="10"/>
    </location>
</feature>
<evidence type="ECO:0000313" key="4">
    <source>
        <dbReference type="Proteomes" id="UP001589702"/>
    </source>
</evidence>
<keyword evidence="2" id="KW-0812">Transmembrane</keyword>
<protein>
    <recommendedName>
        <fullName evidence="5">DUF4064 domain-containing protein</fullName>
    </recommendedName>
</protein>
<feature type="compositionally biased region" description="Low complexity" evidence="1">
    <location>
        <begin position="22"/>
        <end position="98"/>
    </location>
</feature>
<comment type="caution">
    <text evidence="3">The sequence shown here is derived from an EMBL/GenBank/DDBJ whole genome shotgun (WGS) entry which is preliminary data.</text>
</comment>
<feature type="transmembrane region" description="Helical" evidence="2">
    <location>
        <begin position="179"/>
        <end position="203"/>
    </location>
</feature>
<evidence type="ECO:0000313" key="3">
    <source>
        <dbReference type="EMBL" id="MFB9818442.1"/>
    </source>
</evidence>
<sequence>MSTPPYPPSTPGENPTPEEPKYGQQAPQQGQQPQYGQQAPQYGQQTPQYGQQAPQQGQQPPYGQPSAPQYGQLSAPQYGQQAPQYGQQAPQQPQYGQPSVPQYGQGGPVIWPSQQPAATSGVPQLVTISFWLMLAAGLLTLIGIPITIAGLNSPAGKSMIDQALAGQGTNASGLDTNSVIGIAVTFVVVFSVIFAGLYALVAFNVRKGKNWARILGTVFAGISLLGLTQVGMGTITILLGIAAIVLLYLPASAPYFRKAQPFANPYGQAPYGR</sequence>
<evidence type="ECO:0000256" key="1">
    <source>
        <dbReference type="SAM" id="MobiDB-lite"/>
    </source>
</evidence>
<dbReference type="EMBL" id="JBHMBC010000007">
    <property type="protein sequence ID" value="MFB9818442.1"/>
    <property type="molecule type" value="Genomic_DNA"/>
</dbReference>
<feature type="transmembrane region" description="Helical" evidence="2">
    <location>
        <begin position="130"/>
        <end position="151"/>
    </location>
</feature>
<feature type="transmembrane region" description="Helical" evidence="2">
    <location>
        <begin position="233"/>
        <end position="251"/>
    </location>
</feature>
<keyword evidence="2" id="KW-0472">Membrane</keyword>
<reference evidence="3 4" key="1">
    <citation type="submission" date="2024-09" db="EMBL/GenBank/DDBJ databases">
        <authorList>
            <person name="Sun Q."/>
            <person name="Mori K."/>
        </authorList>
    </citation>
    <scope>NUCLEOTIDE SEQUENCE [LARGE SCALE GENOMIC DNA]</scope>
    <source>
        <strain evidence="3 4">JCM 1334</strain>
    </source>
</reference>
<feature type="region of interest" description="Disordered" evidence="1">
    <location>
        <begin position="1"/>
        <end position="115"/>
    </location>
</feature>
<evidence type="ECO:0000256" key="2">
    <source>
        <dbReference type="SAM" id="Phobius"/>
    </source>
</evidence>
<name>A0ABV5XUT2_ARTRM</name>
<evidence type="ECO:0008006" key="5">
    <source>
        <dbReference type="Google" id="ProtNLM"/>
    </source>
</evidence>
<dbReference type="Proteomes" id="UP001589702">
    <property type="component" value="Unassembled WGS sequence"/>
</dbReference>
<feature type="transmembrane region" description="Helical" evidence="2">
    <location>
        <begin position="210"/>
        <end position="227"/>
    </location>
</feature>